<dbReference type="Gene3D" id="2.40.70.10">
    <property type="entry name" value="Acid Proteases"/>
    <property type="match status" value="1"/>
</dbReference>
<dbReference type="InterPro" id="IPR021109">
    <property type="entry name" value="Peptidase_aspartic_dom_sf"/>
</dbReference>
<protein>
    <submittedName>
        <fullName evidence="2">Uncharacterized protein</fullName>
    </submittedName>
</protein>
<evidence type="ECO:0000313" key="2">
    <source>
        <dbReference type="EMBL" id="KAL0298914.1"/>
    </source>
</evidence>
<name>A0AAW2JXC5_SESRA</name>
<evidence type="ECO:0000256" key="1">
    <source>
        <dbReference type="SAM" id="MobiDB-lite"/>
    </source>
</evidence>
<reference evidence="2" key="1">
    <citation type="submission" date="2020-06" db="EMBL/GenBank/DDBJ databases">
        <authorList>
            <person name="Li T."/>
            <person name="Hu X."/>
            <person name="Zhang T."/>
            <person name="Song X."/>
            <person name="Zhang H."/>
            <person name="Dai N."/>
            <person name="Sheng W."/>
            <person name="Hou X."/>
            <person name="Wei L."/>
        </authorList>
    </citation>
    <scope>NUCLEOTIDE SEQUENCE</scope>
    <source>
        <strain evidence="2">G02</strain>
        <tissue evidence="2">Leaf</tissue>
    </source>
</reference>
<feature type="region of interest" description="Disordered" evidence="1">
    <location>
        <begin position="45"/>
        <end position="87"/>
    </location>
</feature>
<dbReference type="AlphaFoldDB" id="A0AAW2JXC5"/>
<proteinExistence type="predicted"/>
<dbReference type="Pfam" id="PF08284">
    <property type="entry name" value="RVP_2"/>
    <property type="match status" value="1"/>
</dbReference>
<dbReference type="CDD" id="cd00303">
    <property type="entry name" value="retropepsin_like"/>
    <property type="match status" value="1"/>
</dbReference>
<dbReference type="SUPFAM" id="SSF50630">
    <property type="entry name" value="Acid proteases"/>
    <property type="match status" value="1"/>
</dbReference>
<reference evidence="2" key="2">
    <citation type="journal article" date="2024" name="Plant">
        <title>Genomic evolution and insights into agronomic trait innovations of Sesamum species.</title>
        <authorList>
            <person name="Miao H."/>
            <person name="Wang L."/>
            <person name="Qu L."/>
            <person name="Liu H."/>
            <person name="Sun Y."/>
            <person name="Le M."/>
            <person name="Wang Q."/>
            <person name="Wei S."/>
            <person name="Zheng Y."/>
            <person name="Lin W."/>
            <person name="Duan Y."/>
            <person name="Cao H."/>
            <person name="Xiong S."/>
            <person name="Wang X."/>
            <person name="Wei L."/>
            <person name="Li C."/>
            <person name="Ma Q."/>
            <person name="Ju M."/>
            <person name="Zhao R."/>
            <person name="Li G."/>
            <person name="Mu C."/>
            <person name="Tian Q."/>
            <person name="Mei H."/>
            <person name="Zhang T."/>
            <person name="Gao T."/>
            <person name="Zhang H."/>
        </authorList>
    </citation>
    <scope>NUCLEOTIDE SEQUENCE</scope>
    <source>
        <strain evidence="2">G02</strain>
    </source>
</reference>
<dbReference type="PANTHER" id="PTHR15503:SF45">
    <property type="entry name" value="RNA-DIRECTED DNA POLYMERASE HOMOLOG"/>
    <property type="match status" value="1"/>
</dbReference>
<feature type="compositionally biased region" description="Low complexity" evidence="1">
    <location>
        <begin position="76"/>
        <end position="87"/>
    </location>
</feature>
<comment type="caution">
    <text evidence="2">The sequence shown here is derived from an EMBL/GenBank/DDBJ whole genome shotgun (WGS) entry which is preliminary data.</text>
</comment>
<dbReference type="PANTHER" id="PTHR15503">
    <property type="entry name" value="LDOC1 RELATED"/>
    <property type="match status" value="1"/>
</dbReference>
<organism evidence="2">
    <name type="scientific">Sesamum radiatum</name>
    <name type="common">Black benniseed</name>
    <dbReference type="NCBI Taxonomy" id="300843"/>
    <lineage>
        <taxon>Eukaryota</taxon>
        <taxon>Viridiplantae</taxon>
        <taxon>Streptophyta</taxon>
        <taxon>Embryophyta</taxon>
        <taxon>Tracheophyta</taxon>
        <taxon>Spermatophyta</taxon>
        <taxon>Magnoliopsida</taxon>
        <taxon>eudicotyledons</taxon>
        <taxon>Gunneridae</taxon>
        <taxon>Pentapetalae</taxon>
        <taxon>asterids</taxon>
        <taxon>lamiids</taxon>
        <taxon>Lamiales</taxon>
        <taxon>Pedaliaceae</taxon>
        <taxon>Sesamum</taxon>
    </lineage>
</organism>
<gene>
    <name evidence="2" type="ORF">Sradi_6551200</name>
</gene>
<feature type="compositionally biased region" description="Basic and acidic residues" evidence="1">
    <location>
        <begin position="56"/>
        <end position="70"/>
    </location>
</feature>
<dbReference type="InterPro" id="IPR032567">
    <property type="entry name" value="RTL1-rel"/>
</dbReference>
<dbReference type="EMBL" id="JACGWJ010000031">
    <property type="protein sequence ID" value="KAL0298914.1"/>
    <property type="molecule type" value="Genomic_DNA"/>
</dbReference>
<sequence length="397" mass="43449">MSWKYSRHLDHLYLALYSYQPLAQEETDLPLNDLVGPCLPPNPIKLGPLLPEDTEGERVGTSRGRGRGDRGGGNISTTSTAQNSQTQPQVRVYAITKDQAPTAPEVITSSFSICGSNAHVLIDPGSTCSFISHDFASRVHASIESLGHDLCVSMPAGGVMLVNTVVRSCSIVVEGVTLYADLVVINLREFDVILGMDWLSCNHVLVDFQTKEVVVEVNGQMKTIIVGERKVIPNCLISAVTAFNLINGGCEAYLASVRDTTKVGPSVSDVPVVREFPDVFPEELPGLPPHREVDFEIETIPGAEPISITPYRMAPLVKLIPSNRQLILLQFKKFNLLTISVDRRGIFVSKFLQEVIPSQGDWTILVPRNCFPPIQSIFLEQGHCVPQFLLGSAFDSV</sequence>
<accession>A0AAW2JXC5</accession>